<dbReference type="PROSITE" id="PS50893">
    <property type="entry name" value="ABC_TRANSPORTER_2"/>
    <property type="match status" value="1"/>
</dbReference>
<dbReference type="OrthoDB" id="9802264at2"/>
<evidence type="ECO:0000259" key="5">
    <source>
        <dbReference type="PROSITE" id="PS50893"/>
    </source>
</evidence>
<dbReference type="EMBL" id="CP005077">
    <property type="protein sequence ID" value="AGM24695.1"/>
    <property type="molecule type" value="Genomic_DNA"/>
</dbReference>
<dbReference type="HOGENOM" id="CLU_000604_1_1_14"/>
<evidence type="ECO:0000313" key="6">
    <source>
        <dbReference type="EMBL" id="AGM24695.1"/>
    </source>
</evidence>
<accession>R4UF10</accession>
<dbReference type="Gene3D" id="3.40.50.300">
    <property type="entry name" value="P-loop containing nucleotide triphosphate hydrolases"/>
    <property type="match status" value="1"/>
</dbReference>
<dbReference type="AlphaFoldDB" id="R4UF10"/>
<sequence>MEKNILELRNVSKQYEGKVVLKGINLNIKEGEFVTLLGPSGCGKTTTLRIIGGLEQPDSGELLFLGKDLLKTPIHKREINTVFQNYALFPHLNVFNNIAYGLQIKRKKYDYIESEVKKFLNLVGLAGFEDKNVEQLSGGQRQRVALARALINRPKVLLLDEPMAALDVKLRKKMQGELKALQEEIGITFILVTHDQEEALSMSDRIIVMNGGAIQQVGTPTEIYNEPENIWTAQFIGESNIIANAVFVRDNLVAFDDKEFVCSDRGFGEDSNQIDIIIRPEDIDIVSPTKGFFTGVVEEIIFKGVHWEIIVQCPKRKFLIHSTDIVEEGTKVGLHWNVEDIHVMWKEIDD</sequence>
<dbReference type="GO" id="GO:0005524">
    <property type="term" value="F:ATP binding"/>
    <property type="evidence" value="ECO:0007669"/>
    <property type="project" value="UniProtKB-KW"/>
</dbReference>
<dbReference type="NCBIfam" id="NF043075">
    <property type="entry name" value="MMSYN1_0197"/>
    <property type="match status" value="1"/>
</dbReference>
<name>R4UF10_9MOLU</name>
<proteinExistence type="predicted"/>
<dbReference type="eggNOG" id="COG3842">
    <property type="taxonomic scope" value="Bacteria"/>
</dbReference>
<dbReference type="STRING" id="1276227.SCHRY_v1c01080"/>
<dbReference type="GO" id="GO:0043190">
    <property type="term" value="C:ATP-binding cassette (ABC) transporter complex"/>
    <property type="evidence" value="ECO:0007669"/>
    <property type="project" value="InterPro"/>
</dbReference>
<evidence type="ECO:0000256" key="2">
    <source>
        <dbReference type="ARBA" id="ARBA00022741"/>
    </source>
</evidence>
<keyword evidence="2" id="KW-0547">Nucleotide-binding</keyword>
<keyword evidence="7" id="KW-1185">Reference proteome</keyword>
<dbReference type="FunFam" id="3.40.50.300:FF:000425">
    <property type="entry name" value="Probable ABC transporter, ATP-binding subunit"/>
    <property type="match status" value="1"/>
</dbReference>
<evidence type="ECO:0000256" key="4">
    <source>
        <dbReference type="ARBA" id="ARBA00066388"/>
    </source>
</evidence>
<dbReference type="InterPro" id="IPR003439">
    <property type="entry name" value="ABC_transporter-like_ATP-bd"/>
</dbReference>
<evidence type="ECO:0000256" key="3">
    <source>
        <dbReference type="ARBA" id="ARBA00022840"/>
    </source>
</evidence>
<organism evidence="6 7">
    <name type="scientific">Spiroplasma chrysopicola DF-1</name>
    <dbReference type="NCBI Taxonomy" id="1276227"/>
    <lineage>
        <taxon>Bacteria</taxon>
        <taxon>Bacillati</taxon>
        <taxon>Mycoplasmatota</taxon>
        <taxon>Mollicutes</taxon>
        <taxon>Entomoplasmatales</taxon>
        <taxon>Spiroplasmataceae</taxon>
        <taxon>Spiroplasma</taxon>
    </lineage>
</organism>
<dbReference type="KEGG" id="scr:SCHRY_v1c01080"/>
<dbReference type="Proteomes" id="UP000013964">
    <property type="component" value="Chromosome"/>
</dbReference>
<dbReference type="Pfam" id="PF00005">
    <property type="entry name" value="ABC_tran"/>
    <property type="match status" value="1"/>
</dbReference>
<dbReference type="InterPro" id="IPR027417">
    <property type="entry name" value="P-loop_NTPase"/>
</dbReference>
<reference evidence="6 7" key="1">
    <citation type="journal article" date="2013" name="Genome Biol. Evol.">
        <title>Complete genomes of two dipteran-associated spiroplasmas provided insights into the origin, dynamics, and impacts of viral invasion in spiroplasma.</title>
        <authorList>
            <person name="Ku C."/>
            <person name="Lo W.S."/>
            <person name="Chen L.L."/>
            <person name="Kuo C.H."/>
        </authorList>
    </citation>
    <scope>NUCLEOTIDE SEQUENCE [LARGE SCALE GENOMIC DNA]</scope>
    <source>
        <strain evidence="6 7">DF-1</strain>
    </source>
</reference>
<evidence type="ECO:0000313" key="7">
    <source>
        <dbReference type="Proteomes" id="UP000013964"/>
    </source>
</evidence>
<keyword evidence="3 6" id="KW-0067">ATP-binding</keyword>
<evidence type="ECO:0000256" key="1">
    <source>
        <dbReference type="ARBA" id="ARBA00022448"/>
    </source>
</evidence>
<dbReference type="SUPFAM" id="SSF52540">
    <property type="entry name" value="P-loop containing nucleoside triphosphate hydrolases"/>
    <property type="match status" value="1"/>
</dbReference>
<dbReference type="Pfam" id="PF08402">
    <property type="entry name" value="TOBE_2"/>
    <property type="match status" value="1"/>
</dbReference>
<dbReference type="InterPro" id="IPR017871">
    <property type="entry name" value="ABC_transporter-like_CS"/>
</dbReference>
<protein>
    <recommendedName>
        <fullName evidence="4">ABC-type quaternary amine transporter</fullName>
        <ecNumber evidence="4">7.6.2.9</ecNumber>
    </recommendedName>
</protein>
<dbReference type="SMART" id="SM00382">
    <property type="entry name" value="AAA"/>
    <property type="match status" value="1"/>
</dbReference>
<dbReference type="PANTHER" id="PTHR42781:SF4">
    <property type="entry name" value="SPERMIDINE_PUTRESCINE IMPORT ATP-BINDING PROTEIN POTA"/>
    <property type="match status" value="1"/>
</dbReference>
<dbReference type="InterPro" id="IPR013611">
    <property type="entry name" value="Transp-assoc_OB_typ2"/>
</dbReference>
<dbReference type="Gene3D" id="2.40.50.100">
    <property type="match status" value="1"/>
</dbReference>
<gene>
    <name evidence="6" type="primary">potA</name>
    <name evidence="6" type="ORF">SCHRY_v1c01080</name>
</gene>
<dbReference type="PROSITE" id="PS00211">
    <property type="entry name" value="ABC_TRANSPORTER_1"/>
    <property type="match status" value="1"/>
</dbReference>
<dbReference type="GO" id="GO:0015418">
    <property type="term" value="F:ABC-type quaternary ammonium compound transporting activity"/>
    <property type="evidence" value="ECO:0007669"/>
    <property type="project" value="UniProtKB-EC"/>
</dbReference>
<dbReference type="GO" id="GO:0016887">
    <property type="term" value="F:ATP hydrolysis activity"/>
    <property type="evidence" value="ECO:0007669"/>
    <property type="project" value="InterPro"/>
</dbReference>
<keyword evidence="1" id="KW-0813">Transport</keyword>
<dbReference type="EC" id="7.6.2.9" evidence="4"/>
<dbReference type="SUPFAM" id="SSF50331">
    <property type="entry name" value="MOP-like"/>
    <property type="match status" value="1"/>
</dbReference>
<feature type="domain" description="ABC transporter" evidence="5">
    <location>
        <begin position="6"/>
        <end position="236"/>
    </location>
</feature>
<dbReference type="InterPro" id="IPR050093">
    <property type="entry name" value="ABC_SmlMolc_Importer"/>
</dbReference>
<dbReference type="RefSeq" id="WP_016338522.1">
    <property type="nucleotide sequence ID" value="NC_021280.1"/>
</dbReference>
<dbReference type="PANTHER" id="PTHR42781">
    <property type="entry name" value="SPERMIDINE/PUTRESCINE IMPORT ATP-BINDING PROTEIN POTA"/>
    <property type="match status" value="1"/>
</dbReference>
<dbReference type="InterPro" id="IPR008995">
    <property type="entry name" value="Mo/tungstate-bd_C_term_dom"/>
</dbReference>
<dbReference type="PATRIC" id="fig|1276227.3.peg.108"/>
<dbReference type="InterPro" id="IPR003593">
    <property type="entry name" value="AAA+_ATPase"/>
</dbReference>